<dbReference type="InterPro" id="IPR029070">
    <property type="entry name" value="Chitinase_insertion_sf"/>
</dbReference>
<dbReference type="GO" id="GO:0005975">
    <property type="term" value="P:carbohydrate metabolic process"/>
    <property type="evidence" value="ECO:0007669"/>
    <property type="project" value="InterPro"/>
</dbReference>
<dbReference type="PANTHER" id="PTHR11177:SF235">
    <property type="entry name" value="CHITINASE-LIKE PROTEIN IDGF1-RELATED"/>
    <property type="match status" value="1"/>
</dbReference>
<evidence type="ECO:0000256" key="1">
    <source>
        <dbReference type="ARBA" id="ARBA00022729"/>
    </source>
</evidence>
<evidence type="ECO:0000313" key="3">
    <source>
        <dbReference type="EnsemblMetazoa" id="SCAU015062-PA"/>
    </source>
</evidence>
<dbReference type="PROSITE" id="PS51910">
    <property type="entry name" value="GH18_2"/>
    <property type="match status" value="1"/>
</dbReference>
<dbReference type="Proteomes" id="UP000095300">
    <property type="component" value="Unassembled WGS sequence"/>
</dbReference>
<dbReference type="Gene3D" id="3.10.50.10">
    <property type="match status" value="1"/>
</dbReference>
<dbReference type="Gene3D" id="3.20.20.80">
    <property type="entry name" value="Glycosidases"/>
    <property type="match status" value="1"/>
</dbReference>
<dbReference type="AlphaFoldDB" id="A0A1I8Q978"/>
<dbReference type="GO" id="GO:0005576">
    <property type="term" value="C:extracellular region"/>
    <property type="evidence" value="ECO:0007669"/>
    <property type="project" value="TreeGrafter"/>
</dbReference>
<accession>A0A1I8Q978</accession>
<dbReference type="GO" id="GO:0006032">
    <property type="term" value="P:chitin catabolic process"/>
    <property type="evidence" value="ECO:0007669"/>
    <property type="project" value="TreeGrafter"/>
</dbReference>
<dbReference type="KEGG" id="scac:106086938"/>
<dbReference type="InterPro" id="IPR017853">
    <property type="entry name" value="GH"/>
</dbReference>
<feature type="domain" description="GH18" evidence="2">
    <location>
        <begin position="1"/>
        <end position="385"/>
    </location>
</feature>
<dbReference type="InterPro" id="IPR001223">
    <property type="entry name" value="Glyco_hydro18_cat"/>
</dbReference>
<keyword evidence="1" id="KW-0732">Signal</keyword>
<gene>
    <name evidence="3" type="primary">106086938</name>
</gene>
<evidence type="ECO:0000313" key="4">
    <source>
        <dbReference type="Proteomes" id="UP000095300"/>
    </source>
</evidence>
<dbReference type="EnsemblMetazoa" id="SCAU015062-RA">
    <property type="protein sequence ID" value="SCAU015062-PA"/>
    <property type="gene ID" value="SCAU015062"/>
</dbReference>
<dbReference type="SUPFAM" id="SSF51445">
    <property type="entry name" value="(Trans)glycosidases"/>
    <property type="match status" value="1"/>
</dbReference>
<dbReference type="SMART" id="SM00636">
    <property type="entry name" value="Glyco_18"/>
    <property type="match status" value="1"/>
</dbReference>
<dbReference type="Pfam" id="PF00704">
    <property type="entry name" value="Glyco_hydro_18"/>
    <property type="match status" value="1"/>
</dbReference>
<keyword evidence="4" id="KW-1185">Reference proteome</keyword>
<reference evidence="3" key="1">
    <citation type="submission" date="2020-05" db="UniProtKB">
        <authorList>
            <consortium name="EnsemblMetazoa"/>
        </authorList>
    </citation>
    <scope>IDENTIFICATION</scope>
    <source>
        <strain evidence="3">USDA</strain>
    </source>
</reference>
<dbReference type="VEuPathDB" id="VectorBase:SCAU015062"/>
<dbReference type="OrthoDB" id="73875at2759"/>
<protein>
    <recommendedName>
        <fullName evidence="2">GH18 domain-containing protein</fullName>
    </recommendedName>
</protein>
<name>A0A1I8Q978_STOCA</name>
<evidence type="ECO:0000259" key="2">
    <source>
        <dbReference type="PROSITE" id="PS51910"/>
    </source>
</evidence>
<sequence length="385" mass="44182">MTCYYDTFSINRLGIANYTIKDLENGLPMCDNIIYGYVGIHPDTYEVITLHPLQSFQFALVKTLKSKYKKVKFILSLGGDKDWEKPEKYLNLLEAGVAQKHKFINSVRDILRKYKFDGFDLAYQLPKAFRQYGNRTSPGSRKTEYHRRQMTKLIENLGRLLNKENFMLSLTVLPNIAVKDHFNVTSIIHSVDFVTVAAFDFSLPQNTPKQAYYLAPLYAIPNVSIQYRQSNVFHVLDQWKWSERMPTKKLNLGIAVFGRTWNTTKTLKDPHMPITDFLNGPAPGGPRTRTPGLLAWPEICKKLPKISKVSKKKYGNYAYRPGFTKRDQGLLITYESPDSVLEKVKMAHSNGLGGVAIFDLTLDDFRGKCRGEKYVMLKAIRENLN</sequence>
<organism evidence="3 4">
    <name type="scientific">Stomoxys calcitrans</name>
    <name type="common">Stable fly</name>
    <name type="synonym">Conops calcitrans</name>
    <dbReference type="NCBI Taxonomy" id="35570"/>
    <lineage>
        <taxon>Eukaryota</taxon>
        <taxon>Metazoa</taxon>
        <taxon>Ecdysozoa</taxon>
        <taxon>Arthropoda</taxon>
        <taxon>Hexapoda</taxon>
        <taxon>Insecta</taxon>
        <taxon>Pterygota</taxon>
        <taxon>Neoptera</taxon>
        <taxon>Endopterygota</taxon>
        <taxon>Diptera</taxon>
        <taxon>Brachycera</taxon>
        <taxon>Muscomorpha</taxon>
        <taxon>Muscoidea</taxon>
        <taxon>Muscidae</taxon>
        <taxon>Stomoxys</taxon>
    </lineage>
</organism>
<dbReference type="PANTHER" id="PTHR11177">
    <property type="entry name" value="CHITINASE"/>
    <property type="match status" value="1"/>
</dbReference>
<proteinExistence type="predicted"/>
<dbReference type="GO" id="GO:0004568">
    <property type="term" value="F:chitinase activity"/>
    <property type="evidence" value="ECO:0007669"/>
    <property type="project" value="TreeGrafter"/>
</dbReference>
<dbReference type="GO" id="GO:0008061">
    <property type="term" value="F:chitin binding"/>
    <property type="evidence" value="ECO:0007669"/>
    <property type="project" value="InterPro"/>
</dbReference>
<dbReference type="InterPro" id="IPR050314">
    <property type="entry name" value="Glycosyl_Hydrlase_18"/>
</dbReference>
<dbReference type="InterPro" id="IPR011583">
    <property type="entry name" value="Chitinase_II/V-like_cat"/>
</dbReference>
<dbReference type="STRING" id="35570.A0A1I8Q978"/>
<dbReference type="SUPFAM" id="SSF54556">
    <property type="entry name" value="Chitinase insertion domain"/>
    <property type="match status" value="1"/>
</dbReference>